<reference evidence="2" key="1">
    <citation type="journal article" date="2022" name="Int. J. Mol. Sci.">
        <title>Draft Genome of Tanacetum Coccineum: Genomic Comparison of Closely Related Tanacetum-Family Plants.</title>
        <authorList>
            <person name="Yamashiro T."/>
            <person name="Shiraishi A."/>
            <person name="Nakayama K."/>
            <person name="Satake H."/>
        </authorList>
    </citation>
    <scope>NUCLEOTIDE SEQUENCE</scope>
</reference>
<reference evidence="2" key="2">
    <citation type="submission" date="2022-01" db="EMBL/GenBank/DDBJ databases">
        <authorList>
            <person name="Yamashiro T."/>
            <person name="Shiraishi A."/>
            <person name="Satake H."/>
            <person name="Nakayama K."/>
        </authorList>
    </citation>
    <scope>NUCLEOTIDE SEQUENCE</scope>
</reference>
<evidence type="ECO:0000313" key="3">
    <source>
        <dbReference type="Proteomes" id="UP001151760"/>
    </source>
</evidence>
<keyword evidence="3" id="KW-1185">Reference proteome</keyword>
<feature type="compositionally biased region" description="Basic and acidic residues" evidence="1">
    <location>
        <begin position="47"/>
        <end position="56"/>
    </location>
</feature>
<proteinExistence type="predicted"/>
<dbReference type="EMBL" id="BQNB010019770">
    <property type="protein sequence ID" value="GJT88873.1"/>
    <property type="molecule type" value="Genomic_DNA"/>
</dbReference>
<name>A0ABQ5HLZ3_9ASTR</name>
<sequence>MDSRAQIKGLENHGFIGYPFDYRVTLGFGSIAGGLDLVNPIIRLPIEHRIDSGTREDPEEDPADVRDDDDEEEESSEDVDHDNEEEEASKEDEDKEEEHLASADSAVATPPPRSPQTRVPFFSDTSP</sequence>
<dbReference type="Proteomes" id="UP001151760">
    <property type="component" value="Unassembled WGS sequence"/>
</dbReference>
<accession>A0ABQ5HLZ3</accession>
<evidence type="ECO:0000256" key="1">
    <source>
        <dbReference type="SAM" id="MobiDB-lite"/>
    </source>
</evidence>
<feature type="region of interest" description="Disordered" evidence="1">
    <location>
        <begin position="47"/>
        <end position="127"/>
    </location>
</feature>
<comment type="caution">
    <text evidence="2">The sequence shown here is derived from an EMBL/GenBank/DDBJ whole genome shotgun (WGS) entry which is preliminary data.</text>
</comment>
<evidence type="ECO:0000313" key="2">
    <source>
        <dbReference type="EMBL" id="GJT88873.1"/>
    </source>
</evidence>
<gene>
    <name evidence="2" type="ORF">Tco_1070590</name>
</gene>
<organism evidence="2 3">
    <name type="scientific">Tanacetum coccineum</name>
    <dbReference type="NCBI Taxonomy" id="301880"/>
    <lineage>
        <taxon>Eukaryota</taxon>
        <taxon>Viridiplantae</taxon>
        <taxon>Streptophyta</taxon>
        <taxon>Embryophyta</taxon>
        <taxon>Tracheophyta</taxon>
        <taxon>Spermatophyta</taxon>
        <taxon>Magnoliopsida</taxon>
        <taxon>eudicotyledons</taxon>
        <taxon>Gunneridae</taxon>
        <taxon>Pentapetalae</taxon>
        <taxon>asterids</taxon>
        <taxon>campanulids</taxon>
        <taxon>Asterales</taxon>
        <taxon>Asteraceae</taxon>
        <taxon>Asteroideae</taxon>
        <taxon>Anthemideae</taxon>
        <taxon>Anthemidinae</taxon>
        <taxon>Tanacetum</taxon>
    </lineage>
</organism>
<protein>
    <submittedName>
        <fullName evidence="2">Uncharacterized protein</fullName>
    </submittedName>
</protein>
<feature type="compositionally biased region" description="Acidic residues" evidence="1">
    <location>
        <begin position="57"/>
        <end position="96"/>
    </location>
</feature>